<dbReference type="InterPro" id="IPR001138">
    <property type="entry name" value="Zn2Cys6_DnaBD"/>
</dbReference>
<dbReference type="GO" id="GO:0003677">
    <property type="term" value="F:DNA binding"/>
    <property type="evidence" value="ECO:0007669"/>
    <property type="project" value="InterPro"/>
</dbReference>
<evidence type="ECO:0000256" key="1">
    <source>
        <dbReference type="ARBA" id="ARBA00004123"/>
    </source>
</evidence>
<gene>
    <name evidence="6" type="primary">nscR</name>
    <name evidence="6" type="ORF">LOCC1_G005425</name>
</gene>
<comment type="caution">
    <text evidence="6">The sequence shown here is derived from an EMBL/GenBank/DDBJ whole genome shotgun (WGS) entry which is preliminary data.</text>
</comment>
<dbReference type="InterPro" id="IPR050613">
    <property type="entry name" value="Sec_Metabolite_Reg"/>
</dbReference>
<reference evidence="6 7" key="1">
    <citation type="submission" date="2018-05" db="EMBL/GenBank/DDBJ databases">
        <title>Genome sequencing and assembly of the regulated plant pathogen Lachnellula willkommii and related sister species for the development of diagnostic species identification markers.</title>
        <authorList>
            <person name="Giroux E."/>
            <person name="Bilodeau G."/>
        </authorList>
    </citation>
    <scope>NUCLEOTIDE SEQUENCE [LARGE SCALE GENOMIC DNA]</scope>
    <source>
        <strain evidence="6 7">CBS 160.35</strain>
    </source>
</reference>
<feature type="region of interest" description="Disordered" evidence="4">
    <location>
        <begin position="1"/>
        <end position="25"/>
    </location>
</feature>
<name>A0A8H8RS62_9HELO</name>
<dbReference type="OrthoDB" id="424974at2759"/>
<evidence type="ECO:0000256" key="2">
    <source>
        <dbReference type="ARBA" id="ARBA00022723"/>
    </source>
</evidence>
<evidence type="ECO:0000313" key="7">
    <source>
        <dbReference type="Proteomes" id="UP000443090"/>
    </source>
</evidence>
<dbReference type="Pfam" id="PF04082">
    <property type="entry name" value="Fungal_trans"/>
    <property type="match status" value="1"/>
</dbReference>
<comment type="subcellular location">
    <subcellularLocation>
        <location evidence="1">Nucleus</location>
    </subcellularLocation>
</comment>
<feature type="domain" description="Zn(2)-C6 fungal-type" evidence="5">
    <location>
        <begin position="33"/>
        <end position="62"/>
    </location>
</feature>
<dbReference type="SUPFAM" id="SSF57701">
    <property type="entry name" value="Zn2/Cys6 DNA-binding domain"/>
    <property type="match status" value="1"/>
</dbReference>
<accession>A0A8H8RS62</accession>
<dbReference type="InterPro" id="IPR036864">
    <property type="entry name" value="Zn2-C6_fun-type_DNA-bd_sf"/>
</dbReference>
<dbReference type="GO" id="GO:0008270">
    <property type="term" value="F:zinc ion binding"/>
    <property type="evidence" value="ECO:0007669"/>
    <property type="project" value="InterPro"/>
</dbReference>
<dbReference type="GO" id="GO:0000981">
    <property type="term" value="F:DNA-binding transcription factor activity, RNA polymerase II-specific"/>
    <property type="evidence" value="ECO:0007669"/>
    <property type="project" value="InterPro"/>
</dbReference>
<organism evidence="6 7">
    <name type="scientific">Lachnellula occidentalis</name>
    <dbReference type="NCBI Taxonomy" id="215460"/>
    <lineage>
        <taxon>Eukaryota</taxon>
        <taxon>Fungi</taxon>
        <taxon>Dikarya</taxon>
        <taxon>Ascomycota</taxon>
        <taxon>Pezizomycotina</taxon>
        <taxon>Leotiomycetes</taxon>
        <taxon>Helotiales</taxon>
        <taxon>Lachnaceae</taxon>
        <taxon>Lachnellula</taxon>
    </lineage>
</organism>
<dbReference type="SMART" id="SM00066">
    <property type="entry name" value="GAL4"/>
    <property type="match status" value="1"/>
</dbReference>
<dbReference type="PANTHER" id="PTHR31001">
    <property type="entry name" value="UNCHARACTERIZED TRANSCRIPTIONAL REGULATORY PROTEIN"/>
    <property type="match status" value="1"/>
</dbReference>
<evidence type="ECO:0000256" key="4">
    <source>
        <dbReference type="SAM" id="MobiDB-lite"/>
    </source>
</evidence>
<dbReference type="Pfam" id="PF00172">
    <property type="entry name" value="Zn_clus"/>
    <property type="match status" value="1"/>
</dbReference>
<dbReference type="GO" id="GO:0006351">
    <property type="term" value="P:DNA-templated transcription"/>
    <property type="evidence" value="ECO:0007669"/>
    <property type="project" value="InterPro"/>
</dbReference>
<evidence type="ECO:0000313" key="6">
    <source>
        <dbReference type="EMBL" id="TVY39468.1"/>
    </source>
</evidence>
<sequence>MAPTFEKHRAVAKPVDGNGNDADEYERPKVSLSCIQCQRRKKKCDKNSPCQACLQAGIACTAVSRARLPRGRHAPQPKESGDLRRRVAKLEELLSSQRTDGGQSAPVQPLKADLSNMLSDSQWTSISEEVFGIRELVDSLAECESPEASIETEENQRVQRFDILLYSDAPCFVQPSVLELPPKTIVSALLDNYFRRVDPVFKVTHAPSLREVFLLDEDSLTPAQEALKFSVLFTSLCSLEEEECLPHLNCSRNSLIGRLQLAAEVSLSRTNLPTTTNLIVVQSFVIYLAGLRTIVSCRQICFLMASVVRIGQCLGLDLEKTNHTPFETEIRRRIWCSIGMLDFMSTFDSGSHSALAGGAFFRALPMHINDADISPDNLKPPCVRSDFTDMSFCSATYDILHYLKKMIYVPLDFEGRPLMQQDWAARYAIAEECVCVLNKQYLRFCNHDEPFHLLTAIVCEIMITTMRLLIRRPLYRFHSTAPPPSDSFNVLEAAMQVLHQSLQKIGSDMFKPWYWYFWANWYPLAILFAELCEHTEGPIVDKAWAIAEVSFLQFKERGRDDTILRSMEKLKFRAHAARSIKTVAAQQPQPDCGLTHNSKTTVGLENNGTAGVHSGDQLPIAAFDEILGQEGQFLGELEMLSWNNWESFVQDLGDPIELDADYGSF</sequence>
<evidence type="ECO:0000256" key="3">
    <source>
        <dbReference type="ARBA" id="ARBA00023242"/>
    </source>
</evidence>
<keyword evidence="2" id="KW-0479">Metal-binding</keyword>
<keyword evidence="3" id="KW-0539">Nucleus</keyword>
<evidence type="ECO:0000259" key="5">
    <source>
        <dbReference type="PROSITE" id="PS50048"/>
    </source>
</evidence>
<dbReference type="GO" id="GO:0005634">
    <property type="term" value="C:nucleus"/>
    <property type="evidence" value="ECO:0007669"/>
    <property type="project" value="UniProtKB-SubCell"/>
</dbReference>
<dbReference type="AlphaFoldDB" id="A0A8H8RS62"/>
<dbReference type="EMBL" id="QGMI01000520">
    <property type="protein sequence ID" value="TVY39468.1"/>
    <property type="molecule type" value="Genomic_DNA"/>
</dbReference>
<dbReference type="Proteomes" id="UP000443090">
    <property type="component" value="Unassembled WGS sequence"/>
</dbReference>
<dbReference type="PANTHER" id="PTHR31001:SF50">
    <property type="entry name" value="ZN(II)2CYS6 TRANSCRIPTION FACTOR (EUROFUNG)"/>
    <property type="match status" value="1"/>
</dbReference>
<proteinExistence type="predicted"/>
<dbReference type="PROSITE" id="PS50048">
    <property type="entry name" value="ZN2_CY6_FUNGAL_2"/>
    <property type="match status" value="1"/>
</dbReference>
<dbReference type="Gene3D" id="4.10.240.10">
    <property type="entry name" value="Zn(2)-C6 fungal-type DNA-binding domain"/>
    <property type="match status" value="1"/>
</dbReference>
<dbReference type="InterPro" id="IPR007219">
    <property type="entry name" value="XnlR_reg_dom"/>
</dbReference>
<dbReference type="CDD" id="cd12148">
    <property type="entry name" value="fungal_TF_MHR"/>
    <property type="match status" value="1"/>
</dbReference>
<keyword evidence="7" id="KW-1185">Reference proteome</keyword>
<dbReference type="CDD" id="cd00067">
    <property type="entry name" value="GAL4"/>
    <property type="match status" value="1"/>
</dbReference>
<protein>
    <submittedName>
        <fullName evidence="6">C6 finger domain transcription factor</fullName>
    </submittedName>
</protein>